<proteinExistence type="predicted"/>
<dbReference type="Pfam" id="PF03564">
    <property type="entry name" value="DUF1759"/>
    <property type="match status" value="1"/>
</dbReference>
<dbReference type="EMBL" id="CAJHJT010000023">
    <property type="protein sequence ID" value="CAD7002121.1"/>
    <property type="molecule type" value="Genomic_DNA"/>
</dbReference>
<evidence type="ECO:0000313" key="1">
    <source>
        <dbReference type="EMBL" id="CAD7002121.1"/>
    </source>
</evidence>
<accession>A0A811UTV5</accession>
<dbReference type="AlphaFoldDB" id="A0A811UTV5"/>
<evidence type="ECO:0000313" key="2">
    <source>
        <dbReference type="Proteomes" id="UP000606786"/>
    </source>
</evidence>
<organism evidence="1 2">
    <name type="scientific">Ceratitis capitata</name>
    <name type="common">Mediterranean fruit fly</name>
    <name type="synonym">Tephritis capitata</name>
    <dbReference type="NCBI Taxonomy" id="7213"/>
    <lineage>
        <taxon>Eukaryota</taxon>
        <taxon>Metazoa</taxon>
        <taxon>Ecdysozoa</taxon>
        <taxon>Arthropoda</taxon>
        <taxon>Hexapoda</taxon>
        <taxon>Insecta</taxon>
        <taxon>Pterygota</taxon>
        <taxon>Neoptera</taxon>
        <taxon>Endopterygota</taxon>
        <taxon>Diptera</taxon>
        <taxon>Brachycera</taxon>
        <taxon>Muscomorpha</taxon>
        <taxon>Tephritoidea</taxon>
        <taxon>Tephritidae</taxon>
        <taxon>Ceratitis</taxon>
        <taxon>Ceratitis</taxon>
    </lineage>
</organism>
<reference evidence="1" key="1">
    <citation type="submission" date="2020-11" db="EMBL/GenBank/DDBJ databases">
        <authorList>
            <person name="Whitehead M."/>
        </authorList>
    </citation>
    <scope>NUCLEOTIDE SEQUENCE</scope>
    <source>
        <strain evidence="1">EGII</strain>
    </source>
</reference>
<gene>
    <name evidence="1" type="ORF">CCAP1982_LOCUS10609</name>
</gene>
<protein>
    <submittedName>
        <fullName evidence="1">(Mediterranean fruit fly) hypothetical protein</fullName>
    </submittedName>
</protein>
<dbReference type="Proteomes" id="UP000606786">
    <property type="component" value="Unassembled WGS sequence"/>
</dbReference>
<sequence>MTMINFLEIRCRSLSMLPTLTASTAAPIKLDKQNVSSTEWVGSDDEFSALVDMNVALSASQKLHYLRRCLNGDALKIVNESLKFVTQIIRKSCNDTAEAIKNVFNVQSSFETTG</sequence>
<comment type="caution">
    <text evidence="1">The sequence shown here is derived from an EMBL/GenBank/DDBJ whole genome shotgun (WGS) entry which is preliminary data.</text>
</comment>
<dbReference type="InterPro" id="IPR005312">
    <property type="entry name" value="DUF1759"/>
</dbReference>
<name>A0A811UTV5_CERCA</name>
<keyword evidence="2" id="KW-1185">Reference proteome</keyword>